<keyword evidence="1" id="KW-1133">Transmembrane helix</keyword>
<organism evidence="2 3">
    <name type="scientific">Acidovorax delafieldii</name>
    <name type="common">Pseudomonas delafieldii</name>
    <dbReference type="NCBI Taxonomy" id="47920"/>
    <lineage>
        <taxon>Bacteria</taxon>
        <taxon>Pseudomonadati</taxon>
        <taxon>Pseudomonadota</taxon>
        <taxon>Betaproteobacteria</taxon>
        <taxon>Burkholderiales</taxon>
        <taxon>Comamonadaceae</taxon>
        <taxon>Acidovorax</taxon>
    </lineage>
</organism>
<dbReference type="GeneID" id="51112625"/>
<dbReference type="Pfam" id="PF11346">
    <property type="entry name" value="DUF3149"/>
    <property type="match status" value="1"/>
</dbReference>
<gene>
    <name evidence="2" type="ORF">ATF69_3584</name>
</gene>
<dbReference type="EMBL" id="VJWE01000016">
    <property type="protein sequence ID" value="TWG34587.1"/>
    <property type="molecule type" value="Genomic_DNA"/>
</dbReference>
<protein>
    <submittedName>
        <fullName evidence="2">Uncharacterized protein DUF3149</fullName>
    </submittedName>
</protein>
<sequence>MKLLNDLFSTDYGLMSIIGIGFMICMAAFFVRMFLVKMNEPPQPNPAAKALKGGGQNLPHPR</sequence>
<accession>A0A561XEU0</accession>
<evidence type="ECO:0000313" key="3">
    <source>
        <dbReference type="Proteomes" id="UP000321485"/>
    </source>
</evidence>
<keyword evidence="1" id="KW-0812">Transmembrane</keyword>
<comment type="caution">
    <text evidence="2">The sequence shown here is derived from an EMBL/GenBank/DDBJ whole genome shotgun (WGS) entry which is preliminary data.</text>
</comment>
<evidence type="ECO:0000256" key="1">
    <source>
        <dbReference type="SAM" id="Phobius"/>
    </source>
</evidence>
<keyword evidence="1" id="KW-0472">Membrane</keyword>
<proteinExistence type="predicted"/>
<feature type="transmembrane region" description="Helical" evidence="1">
    <location>
        <begin position="12"/>
        <end position="35"/>
    </location>
</feature>
<dbReference type="RefSeq" id="WP_056747190.1">
    <property type="nucleotide sequence ID" value="NZ_CAXUPI020000008.1"/>
</dbReference>
<dbReference type="Proteomes" id="UP000321485">
    <property type="component" value="Unassembled WGS sequence"/>
</dbReference>
<evidence type="ECO:0000313" key="2">
    <source>
        <dbReference type="EMBL" id="TWG34587.1"/>
    </source>
</evidence>
<reference evidence="2 3" key="1">
    <citation type="journal article" date="2015" name="Stand. Genomic Sci.">
        <title>Genomic Encyclopedia of Bacterial and Archaeal Type Strains, Phase III: the genomes of soil and plant-associated and newly described type strains.</title>
        <authorList>
            <person name="Whitman W.B."/>
            <person name="Woyke T."/>
            <person name="Klenk H.P."/>
            <person name="Zhou Y."/>
            <person name="Lilburn T.G."/>
            <person name="Beck B.J."/>
            <person name="De Vos P."/>
            <person name="Vandamme P."/>
            <person name="Eisen J.A."/>
            <person name="Garrity G."/>
            <person name="Hugenholtz P."/>
            <person name="Kyrpides N.C."/>
        </authorList>
    </citation>
    <scope>NUCLEOTIDE SEQUENCE [LARGE SCALE GENOMIC DNA]</scope>
    <source>
        <strain evidence="2 3">DSM 64</strain>
    </source>
</reference>
<dbReference type="InterPro" id="IPR021494">
    <property type="entry name" value="DUF3149"/>
</dbReference>
<name>A0A561XEU0_ACIDE</name>
<dbReference type="AlphaFoldDB" id="A0A561XEU0"/>